<evidence type="ECO:0000256" key="1">
    <source>
        <dbReference type="ARBA" id="ARBA00009697"/>
    </source>
</evidence>
<dbReference type="Pfam" id="PF11605">
    <property type="entry name" value="Vps36_ESCRT-II"/>
    <property type="match status" value="1"/>
</dbReference>
<comment type="function">
    <text evidence="7">Component of the ESCRT-II complex (endosomal sorting complex required for transport II), which is required for multivesicular body (MVB) formation and sorting of endosomal cargo proteins into MVBs.</text>
</comment>
<dbReference type="SUPFAM" id="SSF46785">
    <property type="entry name" value="Winged helix' DNA-binding domain"/>
    <property type="match status" value="2"/>
</dbReference>
<dbReference type="Gene3D" id="6.10.140.260">
    <property type="match status" value="1"/>
</dbReference>
<evidence type="ECO:0000256" key="3">
    <source>
        <dbReference type="ARBA" id="ARBA00022448"/>
    </source>
</evidence>
<evidence type="ECO:0000256" key="4">
    <source>
        <dbReference type="ARBA" id="ARBA00022490"/>
    </source>
</evidence>
<name>A0AAV2I2S5_LYMST</name>
<protein>
    <recommendedName>
        <fullName evidence="2 7">Vacuolar protein-sorting-associated protein 36</fullName>
    </recommendedName>
    <alternativeName>
        <fullName evidence="6 7">ESCRT-II complex subunit VPS36</fullName>
    </alternativeName>
</protein>
<dbReference type="Gene3D" id="2.30.29.30">
    <property type="entry name" value="Pleckstrin-homology domain (PH domain)/Phosphotyrosine-binding domain (PTB)"/>
    <property type="match status" value="1"/>
</dbReference>
<evidence type="ECO:0000313" key="10">
    <source>
        <dbReference type="EMBL" id="CAL1540145.1"/>
    </source>
</evidence>
<dbReference type="Proteomes" id="UP001497497">
    <property type="component" value="Unassembled WGS sequence"/>
</dbReference>
<dbReference type="GO" id="GO:0000814">
    <property type="term" value="C:ESCRT II complex"/>
    <property type="evidence" value="ECO:0007669"/>
    <property type="project" value="UniProtKB-UniRule"/>
</dbReference>
<dbReference type="AlphaFoldDB" id="A0AAV2I2S5"/>
<dbReference type="PROSITE" id="PS51495">
    <property type="entry name" value="GLUE"/>
    <property type="match status" value="1"/>
</dbReference>
<dbReference type="PANTHER" id="PTHR13128">
    <property type="entry name" value="VACUOLAR PROTEIN-SORTING-ASSOCIATED PROTEIN 36"/>
    <property type="match status" value="1"/>
</dbReference>
<keyword evidence="5 7" id="KW-0653">Protein transport</keyword>
<organism evidence="10 11">
    <name type="scientific">Lymnaea stagnalis</name>
    <name type="common">Great pond snail</name>
    <name type="synonym">Helix stagnalis</name>
    <dbReference type="NCBI Taxonomy" id="6523"/>
    <lineage>
        <taxon>Eukaryota</taxon>
        <taxon>Metazoa</taxon>
        <taxon>Spiralia</taxon>
        <taxon>Lophotrochozoa</taxon>
        <taxon>Mollusca</taxon>
        <taxon>Gastropoda</taxon>
        <taxon>Heterobranchia</taxon>
        <taxon>Euthyneura</taxon>
        <taxon>Panpulmonata</taxon>
        <taxon>Hygrophila</taxon>
        <taxon>Lymnaeoidea</taxon>
        <taxon>Lymnaeidae</taxon>
        <taxon>Lymnaea</taxon>
    </lineage>
</organism>
<dbReference type="InterPro" id="IPR021648">
    <property type="entry name" value="GLUE_dom"/>
</dbReference>
<proteinExistence type="inferred from homology"/>
<comment type="caution">
    <text evidence="10">The sequence shown here is derived from an EMBL/GenBank/DDBJ whole genome shotgun (WGS) entry which is preliminary data.</text>
</comment>
<feature type="compositionally biased region" description="Polar residues" evidence="8">
    <location>
        <begin position="133"/>
        <end position="150"/>
    </location>
</feature>
<dbReference type="GO" id="GO:0032266">
    <property type="term" value="F:phosphatidylinositol-3-phosphate binding"/>
    <property type="evidence" value="ECO:0007669"/>
    <property type="project" value="UniProtKB-UniRule"/>
</dbReference>
<keyword evidence="11" id="KW-1185">Reference proteome</keyword>
<dbReference type="Pfam" id="PF04157">
    <property type="entry name" value="EAP30"/>
    <property type="match status" value="1"/>
</dbReference>
<accession>A0AAV2I2S5</accession>
<evidence type="ECO:0000256" key="5">
    <source>
        <dbReference type="ARBA" id="ARBA00022927"/>
    </source>
</evidence>
<dbReference type="Gene3D" id="1.10.10.10">
    <property type="entry name" value="Winged helix-like DNA-binding domain superfamily/Winged helix DNA-binding domain"/>
    <property type="match status" value="2"/>
</dbReference>
<dbReference type="FunFam" id="1.10.10.10:FF:000170">
    <property type="entry name" value="Vacuolar protein-sorting-associated protein 36"/>
    <property type="match status" value="1"/>
</dbReference>
<gene>
    <name evidence="10" type="ORF">GSLYS_00013878001</name>
</gene>
<dbReference type="InterPro" id="IPR011993">
    <property type="entry name" value="PH-like_dom_sf"/>
</dbReference>
<evidence type="ECO:0000313" key="11">
    <source>
        <dbReference type="Proteomes" id="UP001497497"/>
    </source>
</evidence>
<evidence type="ECO:0000256" key="2">
    <source>
        <dbReference type="ARBA" id="ARBA00017953"/>
    </source>
</evidence>
<comment type="subcellular location">
    <subcellularLocation>
        <location evidence="7">Cytoplasm</location>
    </subcellularLocation>
    <subcellularLocation>
        <location evidence="7">Endosome</location>
    </subcellularLocation>
</comment>
<dbReference type="InterPro" id="IPR040608">
    <property type="entry name" value="Snf8/Vps36"/>
</dbReference>
<dbReference type="InterPro" id="IPR036388">
    <property type="entry name" value="WH-like_DNA-bd_sf"/>
</dbReference>
<dbReference type="PANTHER" id="PTHR13128:SF12">
    <property type="entry name" value="VACUOLAR PROTEIN-SORTING-ASSOCIATED PROTEIN 36"/>
    <property type="match status" value="1"/>
</dbReference>
<dbReference type="InterPro" id="IPR037855">
    <property type="entry name" value="Vps36"/>
</dbReference>
<evidence type="ECO:0000256" key="6">
    <source>
        <dbReference type="ARBA" id="ARBA00030114"/>
    </source>
</evidence>
<dbReference type="GO" id="GO:0031902">
    <property type="term" value="C:late endosome membrane"/>
    <property type="evidence" value="ECO:0007669"/>
    <property type="project" value="UniProtKB-UniRule"/>
</dbReference>
<keyword evidence="3 7" id="KW-0813">Transport</keyword>
<dbReference type="SUPFAM" id="SSF50729">
    <property type="entry name" value="PH domain-like"/>
    <property type="match status" value="1"/>
</dbReference>
<comment type="similarity">
    <text evidence="1 7">Belongs to the VPS36 family.</text>
</comment>
<dbReference type="FunFam" id="1.10.10.10:FF:000416">
    <property type="entry name" value="Vacuolar protein-sorting-associated protein 36"/>
    <property type="match status" value="1"/>
</dbReference>
<dbReference type="InterPro" id="IPR036390">
    <property type="entry name" value="WH_DNA-bd_sf"/>
</dbReference>
<evidence type="ECO:0000256" key="7">
    <source>
        <dbReference type="RuleBase" id="RU367095"/>
    </source>
</evidence>
<keyword evidence="7" id="KW-0967">Endosome</keyword>
<evidence type="ECO:0000256" key="8">
    <source>
        <dbReference type="SAM" id="MobiDB-lite"/>
    </source>
</evidence>
<feature type="region of interest" description="Disordered" evidence="8">
    <location>
        <begin position="133"/>
        <end position="154"/>
    </location>
</feature>
<sequence length="389" mass="43557">MNRFSWCDGSFYPEESLVNQRGGVAVYDGQDKTAFNSGTVMLTTHRILWKDQKNRNCVISLPLSIINAVDELPSSFTKSAKIVLHLGPAEPGRPPGPVTNSAYHYIRLSFRELGHQEFLKYLKEEIKQKKWEVQSQSPPALGASASNTTGLLPRQRPGIVGIERSIQQKNKETNKNISQAFLDLRNLMEKAKEMVALSKTIATKIKDKQGEITEDETIKFKSYLLSMGIPNPVTKETHGTGDKYYIELAKQLSTLLAKPIEDCGGMMTLTDVYCRVNRARGMELLSPEDLFSACQSMEFLSLPIRLQTFDSGVSVLQAQNQDVEEIVTNTTAMVQKHGSLTSEQLAQFLELSVVLAKERLLLTEKMGGLCRDETIEGLRFFPNLFLTQT</sequence>
<keyword evidence="4 7" id="KW-0963">Cytoplasm</keyword>
<reference evidence="10 11" key="1">
    <citation type="submission" date="2024-04" db="EMBL/GenBank/DDBJ databases">
        <authorList>
            <consortium name="Genoscope - CEA"/>
            <person name="William W."/>
        </authorList>
    </citation>
    <scope>NUCLEOTIDE SEQUENCE [LARGE SCALE GENOMIC DNA]</scope>
</reference>
<feature type="domain" description="GLUE N-terminal" evidence="9">
    <location>
        <begin position="1"/>
        <end position="138"/>
    </location>
</feature>
<dbReference type="GO" id="GO:0043130">
    <property type="term" value="F:ubiquitin binding"/>
    <property type="evidence" value="ECO:0007669"/>
    <property type="project" value="UniProtKB-UniRule"/>
</dbReference>
<dbReference type="EMBL" id="CAXITT010000373">
    <property type="protein sequence ID" value="CAL1540145.1"/>
    <property type="molecule type" value="Genomic_DNA"/>
</dbReference>
<evidence type="ECO:0000259" key="9">
    <source>
        <dbReference type="PROSITE" id="PS51495"/>
    </source>
</evidence>
<comment type="subunit">
    <text evidence="7">Component of the endosomal sorting complex required for transport II (ESCRT-II).</text>
</comment>
<dbReference type="GO" id="GO:0043328">
    <property type="term" value="P:protein transport to vacuole involved in ubiquitin-dependent protein catabolic process via the multivesicular body sorting pathway"/>
    <property type="evidence" value="ECO:0007669"/>
    <property type="project" value="UniProtKB-UniRule"/>
</dbReference>